<evidence type="ECO:0000256" key="1">
    <source>
        <dbReference type="SAM" id="SignalP"/>
    </source>
</evidence>
<dbReference type="Proteomes" id="UP000677054">
    <property type="component" value="Unassembled WGS sequence"/>
</dbReference>
<sequence length="124" mass="14533">MKKDMCYFLTLLVLSYLFWDGSSTDIVLYYAVHHGQRYGNVSRQFKADDIGQCNMECSKDNPSRPCFAFNFRENDGFCKLIHNERSDLVPSEEYLAFAQWACFLKQRRVDCQPWSLGQSLVLHK</sequence>
<accession>A0A7R9FRF4</accession>
<evidence type="ECO:0000259" key="2">
    <source>
        <dbReference type="Pfam" id="PF00024"/>
    </source>
</evidence>
<organism evidence="3">
    <name type="scientific">Darwinula stevensoni</name>
    <dbReference type="NCBI Taxonomy" id="69355"/>
    <lineage>
        <taxon>Eukaryota</taxon>
        <taxon>Metazoa</taxon>
        <taxon>Ecdysozoa</taxon>
        <taxon>Arthropoda</taxon>
        <taxon>Crustacea</taxon>
        <taxon>Oligostraca</taxon>
        <taxon>Ostracoda</taxon>
        <taxon>Podocopa</taxon>
        <taxon>Podocopida</taxon>
        <taxon>Darwinulocopina</taxon>
        <taxon>Darwinuloidea</taxon>
        <taxon>Darwinulidae</taxon>
        <taxon>Darwinula</taxon>
    </lineage>
</organism>
<dbReference type="AlphaFoldDB" id="A0A7R9FRF4"/>
<feature type="domain" description="Apple" evidence="2">
    <location>
        <begin position="40"/>
        <end position="93"/>
    </location>
</feature>
<feature type="signal peptide" evidence="1">
    <location>
        <begin position="1"/>
        <end position="23"/>
    </location>
</feature>
<feature type="chain" id="PRO_5036403157" description="Apple domain-containing protein" evidence="1">
    <location>
        <begin position="24"/>
        <end position="124"/>
    </location>
</feature>
<evidence type="ECO:0000313" key="3">
    <source>
        <dbReference type="EMBL" id="CAD7252167.1"/>
    </source>
</evidence>
<dbReference type="Pfam" id="PF00024">
    <property type="entry name" value="PAN_1"/>
    <property type="match status" value="1"/>
</dbReference>
<dbReference type="EMBL" id="CAJPEV010004166">
    <property type="protein sequence ID" value="CAG0901305.1"/>
    <property type="molecule type" value="Genomic_DNA"/>
</dbReference>
<proteinExistence type="predicted"/>
<dbReference type="InterPro" id="IPR003609">
    <property type="entry name" value="Pan_app"/>
</dbReference>
<keyword evidence="1" id="KW-0732">Signal</keyword>
<reference evidence="3" key="1">
    <citation type="submission" date="2020-11" db="EMBL/GenBank/DDBJ databases">
        <authorList>
            <person name="Tran Van P."/>
        </authorList>
    </citation>
    <scope>NUCLEOTIDE SEQUENCE</scope>
</reference>
<evidence type="ECO:0000313" key="4">
    <source>
        <dbReference type="Proteomes" id="UP000677054"/>
    </source>
</evidence>
<keyword evidence="4" id="KW-1185">Reference proteome</keyword>
<dbReference type="Gene3D" id="3.50.4.10">
    <property type="entry name" value="Hepatocyte Growth Factor"/>
    <property type="match status" value="1"/>
</dbReference>
<dbReference type="EMBL" id="LR903683">
    <property type="protein sequence ID" value="CAD7252167.1"/>
    <property type="molecule type" value="Genomic_DNA"/>
</dbReference>
<protein>
    <recommendedName>
        <fullName evidence="2">Apple domain-containing protein</fullName>
    </recommendedName>
</protein>
<gene>
    <name evidence="3" type="ORF">DSTB1V02_LOCUS11926</name>
</gene>
<name>A0A7R9FRF4_9CRUS</name>
<dbReference type="SUPFAM" id="SSF57414">
    <property type="entry name" value="Hairpin loop containing domain-like"/>
    <property type="match status" value="1"/>
</dbReference>